<dbReference type="STRING" id="2018661.A0A2A2LMY6"/>
<organism evidence="7 8">
    <name type="scientific">Diploscapter pachys</name>
    <dbReference type="NCBI Taxonomy" id="2018661"/>
    <lineage>
        <taxon>Eukaryota</taxon>
        <taxon>Metazoa</taxon>
        <taxon>Ecdysozoa</taxon>
        <taxon>Nematoda</taxon>
        <taxon>Chromadorea</taxon>
        <taxon>Rhabditida</taxon>
        <taxon>Rhabditina</taxon>
        <taxon>Rhabditomorpha</taxon>
        <taxon>Rhabditoidea</taxon>
        <taxon>Rhabditidae</taxon>
        <taxon>Diploscapter</taxon>
    </lineage>
</organism>
<reference evidence="7 8" key="1">
    <citation type="journal article" date="2017" name="Curr. Biol.">
        <title>Genome architecture and evolution of a unichromosomal asexual nematode.</title>
        <authorList>
            <person name="Fradin H."/>
            <person name="Zegar C."/>
            <person name="Gutwein M."/>
            <person name="Lucas J."/>
            <person name="Kovtun M."/>
            <person name="Corcoran D."/>
            <person name="Baugh L.R."/>
            <person name="Kiontke K."/>
            <person name="Gunsalus K."/>
            <person name="Fitch D.H."/>
            <person name="Piano F."/>
        </authorList>
    </citation>
    <scope>NUCLEOTIDE SEQUENCE [LARGE SCALE GENOMIC DNA]</scope>
    <source>
        <strain evidence="7">PF1309</strain>
    </source>
</reference>
<dbReference type="GO" id="GO:0005737">
    <property type="term" value="C:cytoplasm"/>
    <property type="evidence" value="ECO:0007669"/>
    <property type="project" value="TreeGrafter"/>
</dbReference>
<keyword evidence="8" id="KW-1185">Reference proteome</keyword>
<comment type="cofactor">
    <cofactor evidence="5">
        <name>heme</name>
        <dbReference type="ChEBI" id="CHEBI:30413"/>
    </cofactor>
</comment>
<comment type="caution">
    <text evidence="7">The sequence shown here is derived from an EMBL/GenBank/DDBJ whole genome shotgun (WGS) entry which is preliminary data.</text>
</comment>
<dbReference type="InterPro" id="IPR001128">
    <property type="entry name" value="Cyt_P450"/>
</dbReference>
<dbReference type="GO" id="GO:0006082">
    <property type="term" value="P:organic acid metabolic process"/>
    <property type="evidence" value="ECO:0007669"/>
    <property type="project" value="TreeGrafter"/>
</dbReference>
<dbReference type="InterPro" id="IPR002401">
    <property type="entry name" value="Cyt_P450_E_grp-I"/>
</dbReference>
<dbReference type="InterPro" id="IPR050182">
    <property type="entry name" value="Cytochrome_P450_fam2"/>
</dbReference>
<dbReference type="AlphaFoldDB" id="A0A2A2LMY6"/>
<dbReference type="PROSITE" id="PS00086">
    <property type="entry name" value="CYTOCHROME_P450"/>
    <property type="match status" value="1"/>
</dbReference>
<evidence type="ECO:0000256" key="6">
    <source>
        <dbReference type="RuleBase" id="RU000461"/>
    </source>
</evidence>
<gene>
    <name evidence="7" type="ORF">WR25_06819</name>
</gene>
<dbReference type="InterPro" id="IPR036396">
    <property type="entry name" value="Cyt_P450_sf"/>
</dbReference>
<evidence type="ECO:0000256" key="3">
    <source>
        <dbReference type="ARBA" id="ARBA00023004"/>
    </source>
</evidence>
<keyword evidence="5 6" id="KW-0349">Heme</keyword>
<name>A0A2A2LMY6_9BILA</name>
<dbReference type="GO" id="GO:0016712">
    <property type="term" value="F:oxidoreductase activity, acting on paired donors, with incorporation or reduction of molecular oxygen, reduced flavin or flavoprotein as one donor, and incorporation of one atom of oxygen"/>
    <property type="evidence" value="ECO:0007669"/>
    <property type="project" value="TreeGrafter"/>
</dbReference>
<evidence type="ECO:0000256" key="5">
    <source>
        <dbReference type="PIRSR" id="PIRSR602401-1"/>
    </source>
</evidence>
<dbReference type="EMBL" id="LIAE01006558">
    <property type="protein sequence ID" value="PAV87621.1"/>
    <property type="molecule type" value="Genomic_DNA"/>
</dbReference>
<evidence type="ECO:0000313" key="7">
    <source>
        <dbReference type="EMBL" id="PAV87621.1"/>
    </source>
</evidence>
<keyword evidence="6" id="KW-0560">Oxidoreductase</keyword>
<dbReference type="GO" id="GO:0006805">
    <property type="term" value="P:xenobiotic metabolic process"/>
    <property type="evidence" value="ECO:0007669"/>
    <property type="project" value="TreeGrafter"/>
</dbReference>
<evidence type="ECO:0000256" key="2">
    <source>
        <dbReference type="ARBA" id="ARBA00022723"/>
    </source>
</evidence>
<dbReference type="InterPro" id="IPR017972">
    <property type="entry name" value="Cyt_P450_CS"/>
</dbReference>
<dbReference type="PANTHER" id="PTHR24300">
    <property type="entry name" value="CYTOCHROME P450 508A4-RELATED"/>
    <property type="match status" value="1"/>
</dbReference>
<proteinExistence type="inferred from homology"/>
<dbReference type="Pfam" id="PF00067">
    <property type="entry name" value="p450"/>
    <property type="match status" value="1"/>
</dbReference>
<dbReference type="PRINTS" id="PR00385">
    <property type="entry name" value="P450"/>
</dbReference>
<sequence length="341" mass="39309">MLLYSLFICFLIYFVIKHIFKVRKYPSGPLSLPIIGNAFQLGYYMFITGSLQEAFKKFRKKNQDKFYVLKKKMDYQFENISFLEACLPQFFLKLSYFKVEAIKNGSHEIPDEANDYVDAFLKEMDKLDKAGIKSSFSLEALVFDVFDLYIAGQETTSTTLAWALIYLLNHPDVTDRVRKELREVTDGSRDLSQNDKPKTPYFNATINEVQRLANIISINLMRKAAEDFQLGGVTIRKGQAVTAQISMVMSDEKYFEEPNKFNPDRYMSGDKLENQTIPFGIGKRACLGESLARAELYLILGNLIQRYEFEAVDGVPSEQPVNPKSSMRRPEKFKIRLVKIE</sequence>
<evidence type="ECO:0000256" key="4">
    <source>
        <dbReference type="ARBA" id="ARBA00023033"/>
    </source>
</evidence>
<keyword evidence="4 6" id="KW-0503">Monooxygenase</keyword>
<evidence type="ECO:0008006" key="9">
    <source>
        <dbReference type="Google" id="ProtNLM"/>
    </source>
</evidence>
<dbReference type="Proteomes" id="UP000218231">
    <property type="component" value="Unassembled WGS sequence"/>
</dbReference>
<keyword evidence="3 5" id="KW-0408">Iron</keyword>
<evidence type="ECO:0000313" key="8">
    <source>
        <dbReference type="Proteomes" id="UP000218231"/>
    </source>
</evidence>
<comment type="similarity">
    <text evidence="1 6">Belongs to the cytochrome P450 family.</text>
</comment>
<evidence type="ECO:0000256" key="1">
    <source>
        <dbReference type="ARBA" id="ARBA00010617"/>
    </source>
</evidence>
<dbReference type="Gene3D" id="1.10.630.10">
    <property type="entry name" value="Cytochrome P450"/>
    <property type="match status" value="1"/>
</dbReference>
<accession>A0A2A2LMY6</accession>
<dbReference type="GO" id="GO:0020037">
    <property type="term" value="F:heme binding"/>
    <property type="evidence" value="ECO:0007669"/>
    <property type="project" value="InterPro"/>
</dbReference>
<keyword evidence="2 5" id="KW-0479">Metal-binding</keyword>
<dbReference type="SUPFAM" id="SSF48264">
    <property type="entry name" value="Cytochrome P450"/>
    <property type="match status" value="1"/>
</dbReference>
<dbReference type="PRINTS" id="PR00463">
    <property type="entry name" value="EP450I"/>
</dbReference>
<feature type="binding site" description="axial binding residue" evidence="5">
    <location>
        <position position="286"/>
    </location>
    <ligand>
        <name>heme</name>
        <dbReference type="ChEBI" id="CHEBI:30413"/>
    </ligand>
    <ligandPart>
        <name>Fe</name>
        <dbReference type="ChEBI" id="CHEBI:18248"/>
    </ligandPart>
</feature>
<dbReference type="PANTHER" id="PTHR24300:SF375">
    <property type="entry name" value="CYTOCHROME P450 FAMILY"/>
    <property type="match status" value="1"/>
</dbReference>
<protein>
    <recommendedName>
        <fullName evidence="9">Cytochrome P450</fullName>
    </recommendedName>
</protein>
<dbReference type="OrthoDB" id="2789670at2759"/>
<dbReference type="GO" id="GO:0005506">
    <property type="term" value="F:iron ion binding"/>
    <property type="evidence" value="ECO:0007669"/>
    <property type="project" value="InterPro"/>
</dbReference>